<dbReference type="AlphaFoldDB" id="A0A5P2DMG1"/>
<organism evidence="1 2">
    <name type="scientific">Streptomyces venezuelae</name>
    <dbReference type="NCBI Taxonomy" id="54571"/>
    <lineage>
        <taxon>Bacteria</taxon>
        <taxon>Bacillati</taxon>
        <taxon>Actinomycetota</taxon>
        <taxon>Actinomycetes</taxon>
        <taxon>Kitasatosporales</taxon>
        <taxon>Streptomycetaceae</taxon>
        <taxon>Streptomyces</taxon>
    </lineage>
</organism>
<proteinExistence type="predicted"/>
<evidence type="ECO:0000313" key="2">
    <source>
        <dbReference type="Proteomes" id="UP000324101"/>
    </source>
</evidence>
<accession>A0A5P2DMG1</accession>
<gene>
    <name evidence="1" type="ORF">DEJ51_16055</name>
</gene>
<sequence>MGGAKKDDKGFVLQGAGPAQSDTLVHFTSRGENASFTPKVPEKFRQMTAQERLDSILGSGQLYGYPPFGAQQACVCFSESPQDHLAHLIADRGFGPWGVVVTRAGVLSHDGGAVAYVTDDVYKRFVGAGLGHWAVPIRENSQWMHEREWRAPLCEDIDGKIKQYNCFSMTRAHAILIGDPNWRPTPITTGFRNGYTGEQAYPNDPAAIPVTELPEMWRESDVWVWNREARSIDKYPAGVLA</sequence>
<evidence type="ECO:0000313" key="1">
    <source>
        <dbReference type="EMBL" id="QES55497.1"/>
    </source>
</evidence>
<reference evidence="1 2" key="1">
    <citation type="submission" date="2018-05" db="EMBL/GenBank/DDBJ databases">
        <title>Streptomyces venezuelae.</title>
        <authorList>
            <person name="Kim W."/>
            <person name="Lee N."/>
            <person name="Cho B.-K."/>
        </authorList>
    </citation>
    <scope>NUCLEOTIDE SEQUENCE [LARGE SCALE GENOMIC DNA]</scope>
    <source>
        <strain evidence="1 2">ATCC 21018</strain>
    </source>
</reference>
<dbReference type="RefSeq" id="WP_150258175.1">
    <property type="nucleotide sequence ID" value="NZ_CP029189.1"/>
</dbReference>
<dbReference type="EMBL" id="CP029189">
    <property type="protein sequence ID" value="QES55497.1"/>
    <property type="molecule type" value="Genomic_DNA"/>
</dbReference>
<dbReference type="OrthoDB" id="4191384at2"/>
<dbReference type="Proteomes" id="UP000324101">
    <property type="component" value="Chromosome"/>
</dbReference>
<protein>
    <submittedName>
        <fullName evidence="1">Uncharacterized protein</fullName>
    </submittedName>
</protein>
<name>A0A5P2DMG1_STRVZ</name>